<dbReference type="Proteomes" id="UP001253595">
    <property type="component" value="Unassembled WGS sequence"/>
</dbReference>
<evidence type="ECO:0000313" key="2">
    <source>
        <dbReference type="EMBL" id="MDR7089028.1"/>
    </source>
</evidence>
<keyword evidence="3" id="KW-1185">Reference proteome</keyword>
<name>A0ABU1UUZ7_9GAMM</name>
<accession>A0ABU1UUZ7</accession>
<dbReference type="EMBL" id="JAVDVX010000002">
    <property type="protein sequence ID" value="MDR7089028.1"/>
    <property type="molecule type" value="Genomic_DNA"/>
</dbReference>
<dbReference type="PROSITE" id="PS51257">
    <property type="entry name" value="PROKAR_LIPOPROTEIN"/>
    <property type="match status" value="1"/>
</dbReference>
<gene>
    <name evidence="2" type="ORF">J2X05_001034</name>
</gene>
<feature type="chain" id="PRO_5045371134" description="Lysozyme inhibitor LprI N-terminal domain-containing protein" evidence="1">
    <location>
        <begin position="20"/>
        <end position="172"/>
    </location>
</feature>
<reference evidence="2 3" key="1">
    <citation type="submission" date="2023-07" db="EMBL/GenBank/DDBJ databases">
        <title>Sorghum-associated microbial communities from plants grown in Nebraska, USA.</title>
        <authorList>
            <person name="Schachtman D."/>
        </authorList>
    </citation>
    <scope>NUCLEOTIDE SEQUENCE [LARGE SCALE GENOMIC DNA]</scope>
    <source>
        <strain evidence="2 3">BE190</strain>
    </source>
</reference>
<protein>
    <recommendedName>
        <fullName evidence="4">Lysozyme inhibitor LprI N-terminal domain-containing protein</fullName>
    </recommendedName>
</protein>
<evidence type="ECO:0000256" key="1">
    <source>
        <dbReference type="SAM" id="SignalP"/>
    </source>
</evidence>
<dbReference type="RefSeq" id="WP_310069567.1">
    <property type="nucleotide sequence ID" value="NZ_JAVDVX010000002.1"/>
</dbReference>
<comment type="caution">
    <text evidence="2">The sequence shown here is derived from an EMBL/GenBank/DDBJ whole genome shotgun (WGS) entry which is preliminary data.</text>
</comment>
<organism evidence="2 3">
    <name type="scientific">Cellvibrio fibrivorans</name>
    <dbReference type="NCBI Taxonomy" id="126350"/>
    <lineage>
        <taxon>Bacteria</taxon>
        <taxon>Pseudomonadati</taxon>
        <taxon>Pseudomonadota</taxon>
        <taxon>Gammaproteobacteria</taxon>
        <taxon>Cellvibrionales</taxon>
        <taxon>Cellvibrionaceae</taxon>
        <taxon>Cellvibrio</taxon>
    </lineage>
</organism>
<evidence type="ECO:0000313" key="3">
    <source>
        <dbReference type="Proteomes" id="UP001253595"/>
    </source>
</evidence>
<proteinExistence type="predicted"/>
<keyword evidence="1" id="KW-0732">Signal</keyword>
<feature type="signal peptide" evidence="1">
    <location>
        <begin position="1"/>
        <end position="19"/>
    </location>
</feature>
<evidence type="ECO:0008006" key="4">
    <source>
        <dbReference type="Google" id="ProtNLM"/>
    </source>
</evidence>
<sequence>MKKILLTIALLSLSQFGFSCDEACKRTKAEAANNIKFASYLNAKYCKSTGLDFLLQGRKSLQAYRDKQLPTAHRGGAKNIRHFIMQRKDWLQECDNYLQLTEQGRIFRDKDSTDKIISAMTGTAAELEKIMKRPKVEVESLELVTAPAAQKFDDLFKLVDAHYLELQRRGLL</sequence>